<dbReference type="InterPro" id="IPR036661">
    <property type="entry name" value="Luciferase-like_sf"/>
</dbReference>
<dbReference type="EMBL" id="VBAJ01000395">
    <property type="protein sequence ID" value="TMI98631.1"/>
    <property type="molecule type" value="Genomic_DNA"/>
</dbReference>
<evidence type="ECO:0000256" key="4">
    <source>
        <dbReference type="ARBA" id="ARBA00023033"/>
    </source>
</evidence>
<proteinExistence type="predicted"/>
<gene>
    <name evidence="6" type="ORF">E6G99_13710</name>
</gene>
<evidence type="ECO:0000256" key="2">
    <source>
        <dbReference type="ARBA" id="ARBA00022643"/>
    </source>
</evidence>
<dbReference type="AlphaFoldDB" id="A0A537KSB9"/>
<dbReference type="InterPro" id="IPR011251">
    <property type="entry name" value="Luciferase-like_dom"/>
</dbReference>
<evidence type="ECO:0000256" key="3">
    <source>
        <dbReference type="ARBA" id="ARBA00023002"/>
    </source>
</evidence>
<keyword evidence="1" id="KW-0285">Flavoprotein</keyword>
<reference evidence="6 7" key="1">
    <citation type="journal article" date="2019" name="Nat. Microbiol.">
        <title>Mediterranean grassland soil C-N compound turnover is dependent on rainfall and depth, and is mediated by genomically divergent microorganisms.</title>
        <authorList>
            <person name="Diamond S."/>
            <person name="Andeer P.F."/>
            <person name="Li Z."/>
            <person name="Crits-Christoph A."/>
            <person name="Burstein D."/>
            <person name="Anantharaman K."/>
            <person name="Lane K.R."/>
            <person name="Thomas B.C."/>
            <person name="Pan C."/>
            <person name="Northen T.R."/>
            <person name="Banfield J.F."/>
        </authorList>
    </citation>
    <scope>NUCLEOTIDE SEQUENCE [LARGE SCALE GENOMIC DNA]</scope>
    <source>
        <strain evidence="6">NP_2</strain>
    </source>
</reference>
<name>A0A537KSB9_9BACT</name>
<dbReference type="SUPFAM" id="SSF51679">
    <property type="entry name" value="Bacterial luciferase-like"/>
    <property type="match status" value="1"/>
</dbReference>
<organism evidence="6 7">
    <name type="scientific">Candidatus Segetimicrobium genomatis</name>
    <dbReference type="NCBI Taxonomy" id="2569760"/>
    <lineage>
        <taxon>Bacteria</taxon>
        <taxon>Bacillati</taxon>
        <taxon>Candidatus Sysuimicrobiota</taxon>
        <taxon>Candidatus Sysuimicrobiia</taxon>
        <taxon>Candidatus Sysuimicrobiales</taxon>
        <taxon>Candidatus Segetimicrobiaceae</taxon>
        <taxon>Candidatus Segetimicrobium</taxon>
    </lineage>
</organism>
<keyword evidence="4" id="KW-0503">Monooxygenase</keyword>
<dbReference type="Gene3D" id="3.20.20.30">
    <property type="entry name" value="Luciferase-like domain"/>
    <property type="match status" value="1"/>
</dbReference>
<feature type="domain" description="Luciferase-like" evidence="5">
    <location>
        <begin position="38"/>
        <end position="241"/>
    </location>
</feature>
<comment type="caution">
    <text evidence="6">The sequence shown here is derived from an EMBL/GenBank/DDBJ whole genome shotgun (WGS) entry which is preliminary data.</text>
</comment>
<dbReference type="InterPro" id="IPR050172">
    <property type="entry name" value="SsuD_RutA_monooxygenase"/>
</dbReference>
<evidence type="ECO:0000259" key="5">
    <source>
        <dbReference type="Pfam" id="PF00296"/>
    </source>
</evidence>
<dbReference type="PANTHER" id="PTHR42847">
    <property type="entry name" value="ALKANESULFONATE MONOOXYGENASE"/>
    <property type="match status" value="1"/>
</dbReference>
<dbReference type="GO" id="GO:0046306">
    <property type="term" value="P:alkanesulfonate catabolic process"/>
    <property type="evidence" value="ECO:0007669"/>
    <property type="project" value="TreeGrafter"/>
</dbReference>
<dbReference type="Proteomes" id="UP000318661">
    <property type="component" value="Unassembled WGS sequence"/>
</dbReference>
<keyword evidence="2" id="KW-0288">FMN</keyword>
<sequence>MCKYWRDMLRFANISPGGDMTRLLFGLNVSTSAAVGADPVGEARAAEELGFDFVSANDHPCGTNPTYELWTMLSLMAAGTSHIRLASRVLGVPYRHPAMVAKMAETLDRLSRGRLILGLGGGASDDAFRAFGLGVRSPREKIDGLEEAIHIIRGLWTHPNFTFEGRLYRTDRANLEPKPEHRIPLWLGTFGNRGLAVTGRLADGWIPSLELAPPDRVPSMLERVRAAAREAGRQSEEITCVYN</sequence>
<feature type="non-terminal residue" evidence="6">
    <location>
        <position position="243"/>
    </location>
</feature>
<dbReference type="Pfam" id="PF00296">
    <property type="entry name" value="Bac_luciferase"/>
    <property type="match status" value="1"/>
</dbReference>
<dbReference type="GO" id="GO:0008726">
    <property type="term" value="F:alkanesulfonate monooxygenase activity"/>
    <property type="evidence" value="ECO:0007669"/>
    <property type="project" value="TreeGrafter"/>
</dbReference>
<accession>A0A537KSB9</accession>
<dbReference type="PANTHER" id="PTHR42847:SF4">
    <property type="entry name" value="ALKANESULFONATE MONOOXYGENASE-RELATED"/>
    <property type="match status" value="1"/>
</dbReference>
<evidence type="ECO:0000256" key="1">
    <source>
        <dbReference type="ARBA" id="ARBA00022630"/>
    </source>
</evidence>
<evidence type="ECO:0000313" key="6">
    <source>
        <dbReference type="EMBL" id="TMI98631.1"/>
    </source>
</evidence>
<protein>
    <submittedName>
        <fullName evidence="6">LLM class flavin-dependent oxidoreductase</fullName>
    </submittedName>
</protein>
<evidence type="ECO:0000313" key="7">
    <source>
        <dbReference type="Proteomes" id="UP000318661"/>
    </source>
</evidence>
<keyword evidence="3" id="KW-0560">Oxidoreductase</keyword>